<evidence type="ECO:0000313" key="2">
    <source>
        <dbReference type="EMBL" id="KAF9048168.1"/>
    </source>
</evidence>
<evidence type="ECO:0000313" key="3">
    <source>
        <dbReference type="Proteomes" id="UP000772434"/>
    </source>
</evidence>
<feature type="domain" description="F-box" evidence="1">
    <location>
        <begin position="1"/>
        <end position="50"/>
    </location>
</feature>
<reference evidence="2" key="1">
    <citation type="submission" date="2020-11" db="EMBL/GenBank/DDBJ databases">
        <authorList>
            <consortium name="DOE Joint Genome Institute"/>
            <person name="Ahrendt S."/>
            <person name="Riley R."/>
            <person name="Andreopoulos W."/>
            <person name="Labutti K."/>
            <person name="Pangilinan J."/>
            <person name="Ruiz-Duenas F.J."/>
            <person name="Barrasa J.M."/>
            <person name="Sanchez-Garcia M."/>
            <person name="Camarero S."/>
            <person name="Miyauchi S."/>
            <person name="Serrano A."/>
            <person name="Linde D."/>
            <person name="Babiker R."/>
            <person name="Drula E."/>
            <person name="Ayuso-Fernandez I."/>
            <person name="Pacheco R."/>
            <person name="Padilla G."/>
            <person name="Ferreira P."/>
            <person name="Barriuso J."/>
            <person name="Kellner H."/>
            <person name="Castanera R."/>
            <person name="Alfaro M."/>
            <person name="Ramirez L."/>
            <person name="Pisabarro A.G."/>
            <person name="Kuo A."/>
            <person name="Tritt A."/>
            <person name="Lipzen A."/>
            <person name="He G."/>
            <person name="Yan M."/>
            <person name="Ng V."/>
            <person name="Cullen D."/>
            <person name="Martin F."/>
            <person name="Rosso M.-N."/>
            <person name="Henrissat B."/>
            <person name="Hibbett D."/>
            <person name="Martinez A.T."/>
            <person name="Grigoriev I.V."/>
        </authorList>
    </citation>
    <scope>NUCLEOTIDE SEQUENCE</scope>
    <source>
        <strain evidence="2">AH 40177</strain>
    </source>
</reference>
<accession>A0A9P5TWE8</accession>
<sequence length="331" mass="37970">MLTTLPEELLYPIVEYIAYKPRLPHERSKFRRVSFELRSLSVVDHQLRRICLPFLLANICIRTKIGAERLQDFCSMSSLCPNFTKVLKLGRRSFRHGEMTEVTRKTLPSLKRLSTIDLEEFDAINVTFLKAILEHPIVSSVLVKRAGQHLLDSFLQLNMSKFVLYSVDLQPTLEAWLAQGTRLLSLDVYGPEQLDEEFGLRKFEGIEVLNLFVDLRPVSFSWLPRFSSIHPHLRQIWINNHARKGFPALSFLQSLVEESRKKGISEDYRITRVGLGRATSESQEWHVNGLTIAATSSTREILTLIASSFPALEVLGLDLPAHHEHSTVRHF</sequence>
<keyword evidence="3" id="KW-1185">Reference proteome</keyword>
<dbReference type="EMBL" id="JADNRY010000487">
    <property type="protein sequence ID" value="KAF9048168.1"/>
    <property type="molecule type" value="Genomic_DNA"/>
</dbReference>
<dbReference type="InterPro" id="IPR001810">
    <property type="entry name" value="F-box_dom"/>
</dbReference>
<comment type="caution">
    <text evidence="2">The sequence shown here is derived from an EMBL/GenBank/DDBJ whole genome shotgun (WGS) entry which is preliminary data.</text>
</comment>
<organism evidence="2 3">
    <name type="scientific">Rhodocollybia butyracea</name>
    <dbReference type="NCBI Taxonomy" id="206335"/>
    <lineage>
        <taxon>Eukaryota</taxon>
        <taxon>Fungi</taxon>
        <taxon>Dikarya</taxon>
        <taxon>Basidiomycota</taxon>
        <taxon>Agaricomycotina</taxon>
        <taxon>Agaricomycetes</taxon>
        <taxon>Agaricomycetidae</taxon>
        <taxon>Agaricales</taxon>
        <taxon>Marasmiineae</taxon>
        <taxon>Omphalotaceae</taxon>
        <taxon>Rhodocollybia</taxon>
    </lineage>
</organism>
<dbReference type="Proteomes" id="UP000772434">
    <property type="component" value="Unassembled WGS sequence"/>
</dbReference>
<evidence type="ECO:0000259" key="1">
    <source>
        <dbReference type="PROSITE" id="PS50181"/>
    </source>
</evidence>
<dbReference type="PROSITE" id="PS50181">
    <property type="entry name" value="FBOX"/>
    <property type="match status" value="1"/>
</dbReference>
<dbReference type="AlphaFoldDB" id="A0A9P5TWE8"/>
<proteinExistence type="predicted"/>
<name>A0A9P5TWE8_9AGAR</name>
<protein>
    <recommendedName>
        <fullName evidence="1">F-box domain-containing protein</fullName>
    </recommendedName>
</protein>
<gene>
    <name evidence="2" type="ORF">BDP27DRAFT_690901</name>
</gene>
<dbReference type="OrthoDB" id="3035451at2759"/>